<dbReference type="Proteomes" id="UP000729733">
    <property type="component" value="Unassembled WGS sequence"/>
</dbReference>
<dbReference type="PIRSF" id="PIRSF034445">
    <property type="entry name" value="CpxP_Spy"/>
    <property type="match status" value="1"/>
</dbReference>
<feature type="chain" id="PRO_5037454500" evidence="5">
    <location>
        <begin position="23"/>
        <end position="165"/>
    </location>
</feature>
<feature type="signal peptide" evidence="5">
    <location>
        <begin position="1"/>
        <end position="22"/>
    </location>
</feature>
<dbReference type="Pfam" id="PF07813">
    <property type="entry name" value="LTXXQ"/>
    <property type="match status" value="1"/>
</dbReference>
<dbReference type="InterPro" id="IPR012899">
    <property type="entry name" value="LTXXQ"/>
</dbReference>
<dbReference type="PANTHER" id="PTHR38102:SF1">
    <property type="entry name" value="PERIPLASMIC CHAPERONE SPY"/>
    <property type="match status" value="1"/>
</dbReference>
<reference evidence="6" key="1">
    <citation type="journal article" date="2021" name="Antonie Van Leeuwenhoek">
        <title>Draft genome and description of Waterburya agarophytonicola gen. nov. sp. nov. (Pleurocapsales, Cyanobacteria): a seaweed symbiont.</title>
        <authorList>
            <person name="Bonthond G."/>
            <person name="Shalygin S."/>
            <person name="Bayer T."/>
            <person name="Weinberger F."/>
        </authorList>
    </citation>
    <scope>NUCLEOTIDE SEQUENCE</scope>
    <source>
        <strain evidence="6">KI4</strain>
    </source>
</reference>
<dbReference type="GO" id="GO:0051082">
    <property type="term" value="F:unfolded protein binding"/>
    <property type="evidence" value="ECO:0007669"/>
    <property type="project" value="TreeGrafter"/>
</dbReference>
<evidence type="ECO:0000313" key="7">
    <source>
        <dbReference type="Proteomes" id="UP000729733"/>
    </source>
</evidence>
<dbReference type="PANTHER" id="PTHR38102">
    <property type="entry name" value="PERIPLASMIC CHAPERONE SPY"/>
    <property type="match status" value="1"/>
</dbReference>
<evidence type="ECO:0000256" key="5">
    <source>
        <dbReference type="SAM" id="SignalP"/>
    </source>
</evidence>
<protein>
    <submittedName>
        <fullName evidence="6">Spy/CpxP family protein refolding chaperone</fullName>
    </submittedName>
</protein>
<evidence type="ECO:0000256" key="3">
    <source>
        <dbReference type="ARBA" id="ARBA00022729"/>
    </source>
</evidence>
<comment type="similarity">
    <text evidence="2">Belongs to the CpxP/Spy family.</text>
</comment>
<evidence type="ECO:0000256" key="2">
    <source>
        <dbReference type="ARBA" id="ARBA00008441"/>
    </source>
</evidence>
<name>A0A964BWY8_9CYAN</name>
<evidence type="ECO:0000313" key="6">
    <source>
        <dbReference type="EMBL" id="MCC0178970.1"/>
    </source>
</evidence>
<keyword evidence="3 5" id="KW-0732">Signal</keyword>
<dbReference type="GO" id="GO:0030288">
    <property type="term" value="C:outer membrane-bounded periplasmic space"/>
    <property type="evidence" value="ECO:0007669"/>
    <property type="project" value="TreeGrafter"/>
</dbReference>
<organism evidence="6 7">
    <name type="scientific">Waterburya agarophytonicola KI4</name>
    <dbReference type="NCBI Taxonomy" id="2874699"/>
    <lineage>
        <taxon>Bacteria</taxon>
        <taxon>Bacillati</taxon>
        <taxon>Cyanobacteriota</taxon>
        <taxon>Cyanophyceae</taxon>
        <taxon>Pleurocapsales</taxon>
        <taxon>Hyellaceae</taxon>
        <taxon>Waterburya</taxon>
        <taxon>Waterburya agarophytonicola</taxon>
    </lineage>
</organism>
<comment type="subcellular location">
    <subcellularLocation>
        <location evidence="1">Periplasm</location>
    </subcellularLocation>
</comment>
<keyword evidence="4" id="KW-0574">Periplasm</keyword>
<dbReference type="Gene3D" id="1.20.120.1490">
    <property type="match status" value="1"/>
</dbReference>
<dbReference type="CDD" id="cd09916">
    <property type="entry name" value="CpxP_like"/>
    <property type="match status" value="1"/>
</dbReference>
<comment type="caution">
    <text evidence="6">The sequence shown here is derived from an EMBL/GenBank/DDBJ whole genome shotgun (WGS) entry which is preliminary data.</text>
</comment>
<proteinExistence type="inferred from homology"/>
<sequence>MNWKTFIVATGALAILPLGIHAAQVNSEVNDIHETNNMRHFAQRIKHGKRGDRGQVMNKLLQQLDLTEEQSQSIETIRSRSQTTAEDLHEQMKAEHQEIKSLLTSDADTEQIRQQFQETQALHQQLGNNRFETMLEIREVLTSEQRAKIAELMEQHQGRKGGFFQ</sequence>
<dbReference type="InterPro" id="IPR052211">
    <property type="entry name" value="Cpx_auxiliary_protein"/>
</dbReference>
<gene>
    <name evidence="6" type="ORF">I4641_18540</name>
</gene>
<keyword evidence="7" id="KW-1185">Reference proteome</keyword>
<dbReference type="EMBL" id="JADWDC010000061">
    <property type="protein sequence ID" value="MCC0178970.1"/>
    <property type="molecule type" value="Genomic_DNA"/>
</dbReference>
<evidence type="ECO:0000256" key="4">
    <source>
        <dbReference type="ARBA" id="ARBA00022764"/>
    </source>
</evidence>
<accession>A0A964BWY8</accession>
<dbReference type="AlphaFoldDB" id="A0A964BWY8"/>
<evidence type="ECO:0000256" key="1">
    <source>
        <dbReference type="ARBA" id="ARBA00004418"/>
    </source>
</evidence>